<dbReference type="InterPro" id="IPR003439">
    <property type="entry name" value="ABC_transporter-like_ATP-bd"/>
</dbReference>
<proteinExistence type="predicted"/>
<accession>A0A815ZKR0</accession>
<evidence type="ECO:0000313" key="2">
    <source>
        <dbReference type="EMBL" id="CAF1585430.1"/>
    </source>
</evidence>
<dbReference type="PROSITE" id="PS00211">
    <property type="entry name" value="ABC_TRANSPORTER_1"/>
    <property type="match status" value="1"/>
</dbReference>
<dbReference type="EMBL" id="CAJOBC010098543">
    <property type="protein sequence ID" value="CAF4454826.1"/>
    <property type="molecule type" value="Genomic_DNA"/>
</dbReference>
<comment type="caution">
    <text evidence="2">The sequence shown here is derived from an EMBL/GenBank/DDBJ whole genome shotgun (WGS) entry which is preliminary data.</text>
</comment>
<dbReference type="PANTHER" id="PTHR43038">
    <property type="entry name" value="ATP-BINDING CASSETTE, SUB-FAMILY H, MEMBER 1"/>
    <property type="match status" value="1"/>
</dbReference>
<dbReference type="GO" id="GO:0016887">
    <property type="term" value="F:ATP hydrolysis activity"/>
    <property type="evidence" value="ECO:0007669"/>
    <property type="project" value="InterPro"/>
</dbReference>
<keyword evidence="4" id="KW-1185">Reference proteome</keyword>
<evidence type="ECO:0000313" key="3">
    <source>
        <dbReference type="EMBL" id="CAF4454826.1"/>
    </source>
</evidence>
<dbReference type="Gene3D" id="3.40.50.300">
    <property type="entry name" value="P-loop containing nucleotide triphosphate hydrolases"/>
    <property type="match status" value="1"/>
</dbReference>
<gene>
    <name evidence="2" type="ORF">GPM918_LOCUS41388</name>
    <name evidence="3" type="ORF">SRO942_LOCUS42431</name>
</gene>
<dbReference type="SUPFAM" id="SSF52540">
    <property type="entry name" value="P-loop containing nucleoside triphosphate hydrolases"/>
    <property type="match status" value="1"/>
</dbReference>
<dbReference type="Proteomes" id="UP000663829">
    <property type="component" value="Unassembled WGS sequence"/>
</dbReference>
<dbReference type="PROSITE" id="PS50893">
    <property type="entry name" value="ABC_TRANSPORTER_2"/>
    <property type="match status" value="1"/>
</dbReference>
<feature type="non-terminal residue" evidence="2">
    <location>
        <position position="1"/>
    </location>
</feature>
<dbReference type="PANTHER" id="PTHR43038:SF3">
    <property type="entry name" value="ABC TRANSPORTER G FAMILY MEMBER 20 ISOFORM X1"/>
    <property type="match status" value="1"/>
</dbReference>
<dbReference type="InterPro" id="IPR017871">
    <property type="entry name" value="ABC_transporter-like_CS"/>
</dbReference>
<organism evidence="2 4">
    <name type="scientific">Didymodactylos carnosus</name>
    <dbReference type="NCBI Taxonomy" id="1234261"/>
    <lineage>
        <taxon>Eukaryota</taxon>
        <taxon>Metazoa</taxon>
        <taxon>Spiralia</taxon>
        <taxon>Gnathifera</taxon>
        <taxon>Rotifera</taxon>
        <taxon>Eurotatoria</taxon>
        <taxon>Bdelloidea</taxon>
        <taxon>Philodinida</taxon>
        <taxon>Philodinidae</taxon>
        <taxon>Didymodactylos</taxon>
    </lineage>
</organism>
<reference evidence="2" key="1">
    <citation type="submission" date="2021-02" db="EMBL/GenBank/DDBJ databases">
        <authorList>
            <person name="Nowell W R."/>
        </authorList>
    </citation>
    <scope>NUCLEOTIDE SEQUENCE</scope>
</reference>
<dbReference type="EMBL" id="CAJNOQ010032508">
    <property type="protein sequence ID" value="CAF1585430.1"/>
    <property type="molecule type" value="Genomic_DNA"/>
</dbReference>
<dbReference type="InterPro" id="IPR027417">
    <property type="entry name" value="P-loop_NTPase"/>
</dbReference>
<sequence length="227" mass="25286">KRYWNLHSSSTIAPVDLDETAVNPHQTSASKWIRMKSVSSPVRLCMSVKQLSKKFGKFQAVSNLNVDFYNNEVCCLLGHNGAGKTTVTSILVGMLEPTSGSVSISGLDNQENIEEVRKEIGFCPQYDILYPELSIKEHLELVAKMRHMDVEATEESVENILQLIGLSNERLTLAKNLSGGMQRRLSIGISMIGDPKVLILDEPTSGIGMLRQKIFLNIFSWKFCIPT</sequence>
<evidence type="ECO:0000313" key="4">
    <source>
        <dbReference type="Proteomes" id="UP000663829"/>
    </source>
</evidence>
<dbReference type="AlphaFoldDB" id="A0A815ZKR0"/>
<dbReference type="Pfam" id="PF00005">
    <property type="entry name" value="ABC_tran"/>
    <property type="match status" value="1"/>
</dbReference>
<protein>
    <recommendedName>
        <fullName evidence="1">ABC transporter domain-containing protein</fullName>
    </recommendedName>
</protein>
<evidence type="ECO:0000259" key="1">
    <source>
        <dbReference type="PROSITE" id="PS50893"/>
    </source>
</evidence>
<dbReference type="Proteomes" id="UP000681722">
    <property type="component" value="Unassembled WGS sequence"/>
</dbReference>
<dbReference type="OrthoDB" id="10255969at2759"/>
<dbReference type="GO" id="GO:0005524">
    <property type="term" value="F:ATP binding"/>
    <property type="evidence" value="ECO:0007669"/>
    <property type="project" value="InterPro"/>
</dbReference>
<feature type="domain" description="ABC transporter" evidence="1">
    <location>
        <begin position="46"/>
        <end position="226"/>
    </location>
</feature>
<name>A0A815ZKR0_9BILA</name>